<gene>
    <name evidence="1" type="ORF">AJ80_00111</name>
</gene>
<keyword evidence="2" id="KW-1185">Reference proteome</keyword>
<evidence type="ECO:0000313" key="2">
    <source>
        <dbReference type="Proteomes" id="UP000224634"/>
    </source>
</evidence>
<organism evidence="1 2">
    <name type="scientific">Polytolypa hystricis (strain UAMH7299)</name>
    <dbReference type="NCBI Taxonomy" id="1447883"/>
    <lineage>
        <taxon>Eukaryota</taxon>
        <taxon>Fungi</taxon>
        <taxon>Dikarya</taxon>
        <taxon>Ascomycota</taxon>
        <taxon>Pezizomycotina</taxon>
        <taxon>Eurotiomycetes</taxon>
        <taxon>Eurotiomycetidae</taxon>
        <taxon>Onygenales</taxon>
        <taxon>Onygenales incertae sedis</taxon>
        <taxon>Polytolypa</taxon>
    </lineage>
</organism>
<name>A0A2B7Z4D8_POLH7</name>
<dbReference type="Proteomes" id="UP000224634">
    <property type="component" value="Unassembled WGS sequence"/>
</dbReference>
<sequence length="98" mass="10640">MSHCPTVPEHPKVNVPFSDLYLYGLGAGIMDVSVMTVDEKVVQYFTLCARKAPNSMVPGYLQRLLSLAAAGIIRVVMSANGGRGPFADFMFVGIRFLS</sequence>
<proteinExistence type="predicted"/>
<evidence type="ECO:0000313" key="1">
    <source>
        <dbReference type="EMBL" id="PGH28221.1"/>
    </source>
</evidence>
<dbReference type="EMBL" id="PDNA01000001">
    <property type="protein sequence ID" value="PGH28221.1"/>
    <property type="molecule type" value="Genomic_DNA"/>
</dbReference>
<comment type="caution">
    <text evidence="1">The sequence shown here is derived from an EMBL/GenBank/DDBJ whole genome shotgun (WGS) entry which is preliminary data.</text>
</comment>
<dbReference type="AlphaFoldDB" id="A0A2B7Z4D8"/>
<reference evidence="1 2" key="1">
    <citation type="submission" date="2017-10" db="EMBL/GenBank/DDBJ databases">
        <title>Comparative genomics in systemic dimorphic fungi from Ajellomycetaceae.</title>
        <authorList>
            <person name="Munoz J.F."/>
            <person name="Mcewen J.G."/>
            <person name="Clay O.K."/>
            <person name="Cuomo C.A."/>
        </authorList>
    </citation>
    <scope>NUCLEOTIDE SEQUENCE [LARGE SCALE GENOMIC DNA]</scope>
    <source>
        <strain evidence="1 2">UAMH7299</strain>
    </source>
</reference>
<accession>A0A2B7Z4D8</accession>
<dbReference type="OrthoDB" id="4181866at2759"/>
<protein>
    <submittedName>
        <fullName evidence="1">Uncharacterized protein</fullName>
    </submittedName>
</protein>